<reference evidence="1" key="1">
    <citation type="submission" date="2014-09" db="EMBL/GenBank/DDBJ databases">
        <authorList>
            <person name="Magalhaes I.L.F."/>
            <person name="Oliveira U."/>
            <person name="Santos F.R."/>
            <person name="Vidigal T.H.D.A."/>
            <person name="Brescovit A.D."/>
            <person name="Santos A.J."/>
        </authorList>
    </citation>
    <scope>NUCLEOTIDE SEQUENCE</scope>
    <source>
        <tissue evidence="1">Shoot tissue taken approximately 20 cm above the soil surface</tissue>
    </source>
</reference>
<dbReference type="AlphaFoldDB" id="A0A0A9G0D0"/>
<organism evidence="1">
    <name type="scientific">Arundo donax</name>
    <name type="common">Giant reed</name>
    <name type="synonym">Donax arundinaceus</name>
    <dbReference type="NCBI Taxonomy" id="35708"/>
    <lineage>
        <taxon>Eukaryota</taxon>
        <taxon>Viridiplantae</taxon>
        <taxon>Streptophyta</taxon>
        <taxon>Embryophyta</taxon>
        <taxon>Tracheophyta</taxon>
        <taxon>Spermatophyta</taxon>
        <taxon>Magnoliopsida</taxon>
        <taxon>Liliopsida</taxon>
        <taxon>Poales</taxon>
        <taxon>Poaceae</taxon>
        <taxon>PACMAD clade</taxon>
        <taxon>Arundinoideae</taxon>
        <taxon>Arundineae</taxon>
        <taxon>Arundo</taxon>
    </lineage>
</organism>
<accession>A0A0A9G0D0</accession>
<proteinExistence type="predicted"/>
<sequence length="50" mass="5820">MHGRYSIYALSTEHTQKVDVNIYNLSKKMLVGRTQRSHGSLCKFFFLKGK</sequence>
<name>A0A0A9G0D0_ARUDO</name>
<reference evidence="1" key="2">
    <citation type="journal article" date="2015" name="Data Brief">
        <title>Shoot transcriptome of the giant reed, Arundo donax.</title>
        <authorList>
            <person name="Barrero R.A."/>
            <person name="Guerrero F.D."/>
            <person name="Moolhuijzen P."/>
            <person name="Goolsby J.A."/>
            <person name="Tidwell J."/>
            <person name="Bellgard S.E."/>
            <person name="Bellgard M.I."/>
        </authorList>
    </citation>
    <scope>NUCLEOTIDE SEQUENCE</scope>
    <source>
        <tissue evidence="1">Shoot tissue taken approximately 20 cm above the soil surface</tissue>
    </source>
</reference>
<protein>
    <submittedName>
        <fullName evidence="1">Uncharacterized protein</fullName>
    </submittedName>
</protein>
<dbReference type="EMBL" id="GBRH01180957">
    <property type="protein sequence ID" value="JAE16939.1"/>
    <property type="molecule type" value="Transcribed_RNA"/>
</dbReference>
<evidence type="ECO:0000313" key="1">
    <source>
        <dbReference type="EMBL" id="JAE16939.1"/>
    </source>
</evidence>